<dbReference type="PANTHER" id="PTHR42736:SF1">
    <property type="entry name" value="PROTEIN-GLUTAMINE GAMMA-GLUTAMYLTRANSFERASE"/>
    <property type="match status" value="1"/>
</dbReference>
<dbReference type="InterPro" id="IPR038765">
    <property type="entry name" value="Papain-like_cys_pep_sf"/>
</dbReference>
<evidence type="ECO:0000259" key="2">
    <source>
        <dbReference type="SMART" id="SM00460"/>
    </source>
</evidence>
<dbReference type="InterPro" id="IPR021878">
    <property type="entry name" value="TgpA_N"/>
</dbReference>
<keyword evidence="4" id="KW-1185">Reference proteome</keyword>
<dbReference type="InterPro" id="IPR052901">
    <property type="entry name" value="Bact_TGase-like"/>
</dbReference>
<dbReference type="Proteomes" id="UP000242869">
    <property type="component" value="Unassembled WGS sequence"/>
</dbReference>
<feature type="transmembrane region" description="Helical" evidence="1">
    <location>
        <begin position="55"/>
        <end position="72"/>
    </location>
</feature>
<keyword evidence="1" id="KW-1133">Transmembrane helix</keyword>
<dbReference type="InterPro" id="IPR002931">
    <property type="entry name" value="Transglutaminase-like"/>
</dbReference>
<gene>
    <name evidence="3" type="ORF">SAMN05660284_01272</name>
</gene>
<feature type="transmembrane region" description="Helical" evidence="1">
    <location>
        <begin position="535"/>
        <end position="555"/>
    </location>
</feature>
<feature type="transmembrane region" description="Helical" evidence="1">
    <location>
        <begin position="157"/>
        <end position="176"/>
    </location>
</feature>
<keyword evidence="3" id="KW-0378">Hydrolase</keyword>
<accession>A0A1I4Y939</accession>
<dbReference type="SMART" id="SM00460">
    <property type="entry name" value="TGc"/>
    <property type="match status" value="1"/>
</dbReference>
<dbReference type="PANTHER" id="PTHR42736">
    <property type="entry name" value="PROTEIN-GLUTAMINE GAMMA-GLUTAMYLTRANSFERASE"/>
    <property type="match status" value="1"/>
</dbReference>
<proteinExistence type="predicted"/>
<dbReference type="AlphaFoldDB" id="A0A1I4Y939"/>
<dbReference type="GO" id="GO:0006508">
    <property type="term" value="P:proteolysis"/>
    <property type="evidence" value="ECO:0007669"/>
    <property type="project" value="UniProtKB-KW"/>
</dbReference>
<protein>
    <submittedName>
        <fullName evidence="3">Transglutaminase-like enzyme, putative cysteine protease</fullName>
    </submittedName>
</protein>
<dbReference type="Pfam" id="PF13559">
    <property type="entry name" value="DUF4129"/>
    <property type="match status" value="1"/>
</dbReference>
<dbReference type="InterPro" id="IPR025403">
    <property type="entry name" value="TgpA-like_C"/>
</dbReference>
<feature type="domain" description="Transglutaminase-like" evidence="2">
    <location>
        <begin position="389"/>
        <end position="460"/>
    </location>
</feature>
<evidence type="ECO:0000256" key="1">
    <source>
        <dbReference type="SAM" id="Phobius"/>
    </source>
</evidence>
<sequence length="639" mass="71449">MKTEQRNALLLTGAVALALAPHLAAQPLWLMALLAALLALRAVQSLTETRALPRWLLLALTVVLIVLVFQAHRSLIGRDGGMALLASLVTLKLFEAQGKTRDSHIVVMLAYFCTGTAFLHSQSPAMFGLVMLDTVAITLAALQLERPQGAPLQQTRLAGRMLLEAVPLAILLFVLFPRLPGPLWHIPVERGARTGLSSDRMEPGQVSQLALDDSVAFRVEFDDQPPPRSVLYWRGPVFDYFDGRRWLPPQRFYVPPRIAPQGPSLRYHITLEPHQQRWLLALDMPTVLPESAQISGRLQVMSAAPVMLRQRYTLASSLTWRIDSDPGLALARQLPAAGNPRTRALAAQWQALPAEERVRAAVAYLRSNGFVYTLEPPLLRSAHSIDEFLFDTRQGFCEHFAGAFTFLMRAAGVPARVVTGYQGGEYNTAGRYLIVRQADAHAWTEVWLDGLGWQRIDPTAAAAPARIESGLARSIPQGDSLPWMLRGDDNWVRLLHLQLDVLVNDWNQWVIGFDARRQRDFLQRLGIGDFLSARYLGWLLGGVALILGGFAFVILRPRRLKLADPAARHYQRFCRKLARRGVVRMPQEGPLDFARRASNALPHLALQIDAITNEYLAIRYGGEQHRRESLRVQVTQFNP</sequence>
<dbReference type="OrthoDB" id="9804872at2"/>
<dbReference type="Pfam" id="PF11992">
    <property type="entry name" value="TgpA_N"/>
    <property type="match status" value="1"/>
</dbReference>
<name>A0A1I4Y939_9NEIS</name>
<dbReference type="EMBL" id="FOVE01000007">
    <property type="protein sequence ID" value="SFN34578.1"/>
    <property type="molecule type" value="Genomic_DNA"/>
</dbReference>
<organism evidence="3 4">
    <name type="scientific">Formivibrio citricus</name>
    <dbReference type="NCBI Taxonomy" id="83765"/>
    <lineage>
        <taxon>Bacteria</taxon>
        <taxon>Pseudomonadati</taxon>
        <taxon>Pseudomonadota</taxon>
        <taxon>Betaproteobacteria</taxon>
        <taxon>Neisseriales</taxon>
        <taxon>Chitinibacteraceae</taxon>
        <taxon>Formivibrio</taxon>
    </lineage>
</organism>
<dbReference type="STRING" id="83765.SAMN05660284_01272"/>
<dbReference type="Pfam" id="PF01841">
    <property type="entry name" value="Transglut_core"/>
    <property type="match status" value="1"/>
</dbReference>
<keyword evidence="1" id="KW-0472">Membrane</keyword>
<dbReference type="RefSeq" id="WP_091192928.1">
    <property type="nucleotide sequence ID" value="NZ_FOVE01000007.1"/>
</dbReference>
<dbReference type="Gene3D" id="3.10.620.30">
    <property type="match status" value="1"/>
</dbReference>
<evidence type="ECO:0000313" key="4">
    <source>
        <dbReference type="Proteomes" id="UP000242869"/>
    </source>
</evidence>
<feature type="transmembrane region" description="Helical" evidence="1">
    <location>
        <begin position="102"/>
        <end position="119"/>
    </location>
</feature>
<feature type="transmembrane region" description="Helical" evidence="1">
    <location>
        <begin position="125"/>
        <end position="145"/>
    </location>
</feature>
<dbReference type="GO" id="GO:0008233">
    <property type="term" value="F:peptidase activity"/>
    <property type="evidence" value="ECO:0007669"/>
    <property type="project" value="UniProtKB-KW"/>
</dbReference>
<evidence type="ECO:0000313" key="3">
    <source>
        <dbReference type="EMBL" id="SFN34578.1"/>
    </source>
</evidence>
<keyword evidence="1" id="KW-0812">Transmembrane</keyword>
<keyword evidence="3" id="KW-0645">Protease</keyword>
<dbReference type="SUPFAM" id="SSF54001">
    <property type="entry name" value="Cysteine proteinases"/>
    <property type="match status" value="1"/>
</dbReference>
<reference evidence="4" key="1">
    <citation type="submission" date="2016-10" db="EMBL/GenBank/DDBJ databases">
        <authorList>
            <person name="Varghese N."/>
            <person name="Submissions S."/>
        </authorList>
    </citation>
    <scope>NUCLEOTIDE SEQUENCE [LARGE SCALE GENOMIC DNA]</scope>
    <source>
        <strain evidence="4">DSM 6150</strain>
    </source>
</reference>